<dbReference type="SUPFAM" id="SSF51905">
    <property type="entry name" value="FAD/NAD(P)-binding domain"/>
    <property type="match status" value="1"/>
</dbReference>
<evidence type="ECO:0000256" key="3">
    <source>
        <dbReference type="ARBA" id="ARBA00023180"/>
    </source>
</evidence>
<protein>
    <recommendedName>
        <fullName evidence="4">Glucose-methanol-choline oxidoreductase N-terminal domain-containing protein</fullName>
    </recommendedName>
</protein>
<dbReference type="Pfam" id="PF05199">
    <property type="entry name" value="GMC_oxred_C"/>
    <property type="match status" value="1"/>
</dbReference>
<dbReference type="InterPro" id="IPR007867">
    <property type="entry name" value="GMC_OxRtase_C"/>
</dbReference>
<sequence length="351" mass="37712">LNVIFQALAKKVVFDTSGSTPKAVAVDYTLPLGVKKTIKARKEIIISAGAFQSPQLLMVSGIGPADQLKAQSIPVLVNNSNVGQHMQDHVFFGPTYTVNVDTPTKEANDPVFLASSIAEFNAANQGIFTNNVADLIAFEKWNNTFLDSIQAGQLKSNPSDWPEIEYLSGPGFIGDFSNLVINNFVKGLTLQQFASLLVAIVAPVSEGSVTLKSADTSDLPAIRPNWLSSPVDQQVAIAAFKRARAVFNANAMKSTRTSNTESFPGLDVATDEQILATIRKNLMTVWHAASTCRMAKNAQSGVLDSNFKVFGVDALRVVDASSFPRLLPGHPQAVCYMIAERAADILLAANK</sequence>
<dbReference type="InterPro" id="IPR036188">
    <property type="entry name" value="FAD/NAD-bd_sf"/>
</dbReference>
<feature type="non-terminal residue" evidence="5">
    <location>
        <position position="1"/>
    </location>
</feature>
<keyword evidence="6" id="KW-1185">Reference proteome</keyword>
<dbReference type="Proteomes" id="UP000242770">
    <property type="component" value="Unassembled WGS sequence"/>
</dbReference>
<dbReference type="Gene3D" id="3.50.50.60">
    <property type="entry name" value="FAD/NAD(P)-binding domain"/>
    <property type="match status" value="2"/>
</dbReference>
<dbReference type="PROSITE" id="PS00624">
    <property type="entry name" value="GMC_OXRED_2"/>
    <property type="match status" value="1"/>
</dbReference>
<evidence type="ECO:0000259" key="4">
    <source>
        <dbReference type="PROSITE" id="PS00624"/>
    </source>
</evidence>
<evidence type="ECO:0000256" key="1">
    <source>
        <dbReference type="ARBA" id="ARBA00001974"/>
    </source>
</evidence>
<proteinExistence type="inferred from homology"/>
<comment type="similarity">
    <text evidence="2">Belongs to the GMC oxidoreductase family.</text>
</comment>
<evidence type="ECO:0000256" key="2">
    <source>
        <dbReference type="ARBA" id="ARBA00010790"/>
    </source>
</evidence>
<dbReference type="AlphaFoldDB" id="A0A0F7RUN5"/>
<evidence type="ECO:0000313" key="6">
    <source>
        <dbReference type="Proteomes" id="UP000242770"/>
    </source>
</evidence>
<comment type="cofactor">
    <cofactor evidence="1">
        <name>FAD</name>
        <dbReference type="ChEBI" id="CHEBI:57692"/>
    </cofactor>
</comment>
<organism evidence="5 6">
    <name type="scientific">Sporisorium scitamineum</name>
    <dbReference type="NCBI Taxonomy" id="49012"/>
    <lineage>
        <taxon>Eukaryota</taxon>
        <taxon>Fungi</taxon>
        <taxon>Dikarya</taxon>
        <taxon>Basidiomycota</taxon>
        <taxon>Ustilaginomycotina</taxon>
        <taxon>Ustilaginomycetes</taxon>
        <taxon>Ustilaginales</taxon>
        <taxon>Ustilaginaceae</taxon>
        <taxon>Sporisorium</taxon>
    </lineage>
</organism>
<keyword evidence="3" id="KW-0325">Glycoprotein</keyword>
<dbReference type="GO" id="GO:0016614">
    <property type="term" value="F:oxidoreductase activity, acting on CH-OH group of donors"/>
    <property type="evidence" value="ECO:0007669"/>
    <property type="project" value="InterPro"/>
</dbReference>
<evidence type="ECO:0000313" key="5">
    <source>
        <dbReference type="EMBL" id="CDS00210.1"/>
    </source>
</evidence>
<gene>
    <name evidence="5" type="primary">SSCI38110.1</name>
</gene>
<feature type="domain" description="Glucose-methanol-choline oxidoreductase N-terminal" evidence="4">
    <location>
        <begin position="49"/>
        <end position="63"/>
    </location>
</feature>
<dbReference type="PANTHER" id="PTHR11552">
    <property type="entry name" value="GLUCOSE-METHANOL-CHOLINE GMC OXIDOREDUCTASE"/>
    <property type="match status" value="1"/>
</dbReference>
<name>A0A0F7RUN5_9BASI</name>
<dbReference type="InterPro" id="IPR012132">
    <property type="entry name" value="GMC_OxRdtase"/>
</dbReference>
<dbReference type="GO" id="GO:0044550">
    <property type="term" value="P:secondary metabolite biosynthetic process"/>
    <property type="evidence" value="ECO:0007669"/>
    <property type="project" value="TreeGrafter"/>
</dbReference>
<dbReference type="SUPFAM" id="SSF54373">
    <property type="entry name" value="FAD-linked reductases, C-terminal domain"/>
    <property type="match status" value="1"/>
</dbReference>
<dbReference type="EMBL" id="CCFA01002193">
    <property type="protein sequence ID" value="CDS00210.1"/>
    <property type="molecule type" value="Genomic_DNA"/>
</dbReference>
<reference evidence="6" key="1">
    <citation type="submission" date="2014-06" db="EMBL/GenBank/DDBJ databases">
        <authorList>
            <person name="Berkman P.J."/>
        </authorList>
    </citation>
    <scope>NUCLEOTIDE SEQUENCE [LARGE SCALE GENOMIC DNA]</scope>
</reference>
<dbReference type="InterPro" id="IPR000172">
    <property type="entry name" value="GMC_OxRdtase_N"/>
</dbReference>
<dbReference type="PANTHER" id="PTHR11552:SF138">
    <property type="entry name" value="DEHYDROGENASE PKFF-RELATED"/>
    <property type="match status" value="1"/>
</dbReference>
<dbReference type="STRING" id="49012.A0A0F7RUN5"/>
<dbReference type="Pfam" id="PF00732">
    <property type="entry name" value="GMC_oxred_N"/>
    <property type="match status" value="1"/>
</dbReference>
<accession>A0A0F7RUN5</accession>
<dbReference type="GO" id="GO:0050660">
    <property type="term" value="F:flavin adenine dinucleotide binding"/>
    <property type="evidence" value="ECO:0007669"/>
    <property type="project" value="InterPro"/>
</dbReference>